<gene>
    <name evidence="2" type="ORF">GlitD10_0744</name>
</gene>
<dbReference type="STRING" id="1188229.GlitD10_0744"/>
<dbReference type="RefSeq" id="WP_071453714.1">
    <property type="nucleotide sequence ID" value="NZ_CP017675.1"/>
</dbReference>
<feature type="region of interest" description="Disordered" evidence="1">
    <location>
        <begin position="126"/>
        <end position="145"/>
    </location>
</feature>
<dbReference type="EMBL" id="CP017675">
    <property type="protein sequence ID" value="APB33058.1"/>
    <property type="molecule type" value="Genomic_DNA"/>
</dbReference>
<evidence type="ECO:0000256" key="1">
    <source>
        <dbReference type="SAM" id="MobiDB-lite"/>
    </source>
</evidence>
<keyword evidence="3" id="KW-1185">Reference proteome</keyword>
<evidence type="ECO:0000313" key="2">
    <source>
        <dbReference type="EMBL" id="APB33058.1"/>
    </source>
</evidence>
<reference evidence="2 3" key="1">
    <citation type="submission" date="2016-10" db="EMBL/GenBank/DDBJ databases">
        <title>Description of Gloeomargarita lithophora gen. nov., sp. nov., a thylakoid-bearing basal-branching cyanobacterium with intracellular carbonates, and proposal for Gloeomargaritales ord. nov.</title>
        <authorList>
            <person name="Moreira D."/>
            <person name="Tavera R."/>
            <person name="Benzerara K."/>
            <person name="Skouri-Panet F."/>
            <person name="Couradeau E."/>
            <person name="Gerard E."/>
            <person name="Loussert C."/>
            <person name="Novelo E."/>
            <person name="Zivanovic Y."/>
            <person name="Lopez-Garcia P."/>
        </authorList>
    </citation>
    <scope>NUCLEOTIDE SEQUENCE [LARGE SCALE GENOMIC DNA]</scope>
    <source>
        <strain evidence="2 3">D10</strain>
    </source>
</reference>
<sequence>MLPPLPPDLTPQSYLILGLAHCFWKEEGGLSELQIVEPIPTATLAPLLQGMATSYAVLRATTLGETTQVMAEHFPTAQPGQDFWERAIAAARTYQRDEPAKTHLPLGQERRDFNFNLDRKRILNSRRSVRDSDNVRQHPNTHKRL</sequence>
<dbReference type="OrthoDB" id="557974at2"/>
<dbReference type="AlphaFoldDB" id="A0A1J0AAV3"/>
<dbReference type="Proteomes" id="UP000180235">
    <property type="component" value="Chromosome"/>
</dbReference>
<proteinExistence type="predicted"/>
<name>A0A1J0AAV3_9CYAN</name>
<evidence type="ECO:0000313" key="3">
    <source>
        <dbReference type="Proteomes" id="UP000180235"/>
    </source>
</evidence>
<protein>
    <submittedName>
        <fullName evidence="2">Uncharacterized protein</fullName>
    </submittedName>
</protein>
<organism evidence="2 3">
    <name type="scientific">Gloeomargarita lithophora Alchichica-D10</name>
    <dbReference type="NCBI Taxonomy" id="1188229"/>
    <lineage>
        <taxon>Bacteria</taxon>
        <taxon>Bacillati</taxon>
        <taxon>Cyanobacteriota</taxon>
        <taxon>Cyanophyceae</taxon>
        <taxon>Gloeomargaritales</taxon>
        <taxon>Gloeomargaritaceae</taxon>
        <taxon>Gloeomargarita</taxon>
    </lineage>
</organism>
<accession>A0A1J0AAV3</accession>
<dbReference type="KEGG" id="glt:GlitD10_0744"/>